<sequence>MKKKIYIGMIVLILLLASYSGYYYSQNRYVEFRPVIAKEYDRQIIFFDNDLYKFAEPNEVPPNYYKHLKWVLDRCHVDYLEENGIIYVQNKRFNDMNLMWNYTTRATSSEFFKLEREMDSTNLIYEKEYVDSQKKIMESSLIEIKEDSIKRATFSK</sequence>
<organism evidence="1 2">
    <name type="scientific">Flavobacterium araucananum</name>
    <dbReference type="NCBI Taxonomy" id="946678"/>
    <lineage>
        <taxon>Bacteria</taxon>
        <taxon>Pseudomonadati</taxon>
        <taxon>Bacteroidota</taxon>
        <taxon>Flavobacteriia</taxon>
        <taxon>Flavobacteriales</taxon>
        <taxon>Flavobacteriaceae</taxon>
        <taxon>Flavobacterium</taxon>
    </lineage>
</organism>
<evidence type="ECO:0000313" key="2">
    <source>
        <dbReference type="Proteomes" id="UP000214684"/>
    </source>
</evidence>
<accession>A0A227PG80</accession>
<dbReference type="Proteomes" id="UP000214684">
    <property type="component" value="Unassembled WGS sequence"/>
</dbReference>
<evidence type="ECO:0000313" key="1">
    <source>
        <dbReference type="EMBL" id="OXG08288.1"/>
    </source>
</evidence>
<dbReference type="AlphaFoldDB" id="A0A227PG80"/>
<name>A0A227PG80_9FLAO</name>
<reference evidence="1 2" key="1">
    <citation type="submission" date="2016-11" db="EMBL/GenBank/DDBJ databases">
        <title>Whole genomes of Flavobacteriaceae.</title>
        <authorList>
            <person name="Stine C."/>
            <person name="Li C."/>
            <person name="Tadesse D."/>
        </authorList>
    </citation>
    <scope>NUCLEOTIDE SEQUENCE [LARGE SCALE GENOMIC DNA]</scope>
    <source>
        <strain evidence="1 2">DSM 24704</strain>
    </source>
</reference>
<comment type="caution">
    <text evidence="1">The sequence shown here is derived from an EMBL/GenBank/DDBJ whole genome shotgun (WGS) entry which is preliminary data.</text>
</comment>
<gene>
    <name evidence="1" type="ORF">B0A64_05865</name>
</gene>
<proteinExistence type="predicted"/>
<protein>
    <submittedName>
        <fullName evidence="1">Uncharacterized protein</fullName>
    </submittedName>
</protein>
<dbReference type="OrthoDB" id="1363165at2"/>
<dbReference type="EMBL" id="MUGS01000006">
    <property type="protein sequence ID" value="OXG08288.1"/>
    <property type="molecule type" value="Genomic_DNA"/>
</dbReference>
<keyword evidence="2" id="KW-1185">Reference proteome</keyword>
<dbReference type="RefSeq" id="WP_123875878.1">
    <property type="nucleotide sequence ID" value="NZ_MUGS01000006.1"/>
</dbReference>